<evidence type="ECO:0000259" key="2">
    <source>
        <dbReference type="Pfam" id="PF22725"/>
    </source>
</evidence>
<dbReference type="Gene3D" id="3.40.50.720">
    <property type="entry name" value="NAD(P)-binding Rossmann-like Domain"/>
    <property type="match status" value="1"/>
</dbReference>
<protein>
    <submittedName>
        <fullName evidence="3">Predicted dehydrogenase</fullName>
    </submittedName>
</protein>
<evidence type="ECO:0000259" key="1">
    <source>
        <dbReference type="Pfam" id="PF01408"/>
    </source>
</evidence>
<dbReference type="InterPro" id="IPR036291">
    <property type="entry name" value="NAD(P)-bd_dom_sf"/>
</dbReference>
<dbReference type="OrthoDB" id="9815825at2"/>
<gene>
    <name evidence="3" type="ORF">ATC1_13135</name>
</gene>
<dbReference type="STRING" id="1678840.ATC1_13135"/>
<evidence type="ECO:0000313" key="3">
    <source>
        <dbReference type="EMBL" id="GAP40169.1"/>
    </source>
</evidence>
<organism evidence="3">
    <name type="scientific">Flexilinea flocculi</name>
    <dbReference type="NCBI Taxonomy" id="1678840"/>
    <lineage>
        <taxon>Bacteria</taxon>
        <taxon>Bacillati</taxon>
        <taxon>Chloroflexota</taxon>
        <taxon>Anaerolineae</taxon>
        <taxon>Anaerolineales</taxon>
        <taxon>Anaerolineaceae</taxon>
        <taxon>Flexilinea</taxon>
    </lineage>
</organism>
<dbReference type="SUPFAM" id="SSF51735">
    <property type="entry name" value="NAD(P)-binding Rossmann-fold domains"/>
    <property type="match status" value="1"/>
</dbReference>
<dbReference type="PANTHER" id="PTHR43377">
    <property type="entry name" value="BILIVERDIN REDUCTASE A"/>
    <property type="match status" value="1"/>
</dbReference>
<dbReference type="SUPFAM" id="SSF55347">
    <property type="entry name" value="Glyceraldehyde-3-phosphate dehydrogenase-like, C-terminal domain"/>
    <property type="match status" value="1"/>
</dbReference>
<dbReference type="Gene3D" id="3.30.360.10">
    <property type="entry name" value="Dihydrodipicolinate Reductase, domain 2"/>
    <property type="match status" value="1"/>
</dbReference>
<dbReference type="Pfam" id="PF01408">
    <property type="entry name" value="GFO_IDH_MocA"/>
    <property type="match status" value="1"/>
</dbReference>
<sequence length="331" mass="36941">MMKIGIMSFAHLHAEAYVQNIKAIPDVEMIGFVDSDESRVEKFGRQFQVSATTDFEKFFAEKPDGVIICSENNAHLPMVEMAIDAGIRNICCEKPLATTLADAQKITALAVKNHVNLMTAFPVRFSAPVMEVKRQLQLGNYGKIYCFQSSNEGRMPAMYRKWFVDKELAGGGSLQDHLVHLTDLFRWITRSEVESVFAQSNQVFHHGEVDVETGGMAMLKFRNGVFASIDCSWSRPDYYPIWGGLSFEVITDRGAIQVDAFKQNLSVYHHETKGLSLVDWGSDSNQGMIDEFAASIRENRQASVSAEDGLRAVEVIQAAYESVASGKVVYL</sequence>
<dbReference type="Proteomes" id="UP000053370">
    <property type="component" value="Unassembled WGS sequence"/>
</dbReference>
<feature type="domain" description="Gfo/Idh/MocA-like oxidoreductase N-terminal" evidence="1">
    <location>
        <begin position="8"/>
        <end position="120"/>
    </location>
</feature>
<dbReference type="RefSeq" id="WP_062279232.1">
    <property type="nucleotide sequence ID" value="NZ_DF968181.1"/>
</dbReference>
<reference evidence="3" key="1">
    <citation type="journal article" date="2015" name="Genome Announc.">
        <title>Draft Genome Sequence of Anaerolineae Strain TC1, a Novel Isolate from a Methanogenic Wastewater Treatment System.</title>
        <authorList>
            <person name="Matsuura N."/>
            <person name="Tourlousse D.M."/>
            <person name="Sun L."/>
            <person name="Toyonaga M."/>
            <person name="Kuroda K."/>
            <person name="Ohashi A."/>
            <person name="Cruz R."/>
            <person name="Yamaguchi T."/>
            <person name="Sekiguchi Y."/>
        </authorList>
    </citation>
    <scope>NUCLEOTIDE SEQUENCE [LARGE SCALE GENOMIC DNA]</scope>
    <source>
        <strain evidence="3">TC1</strain>
    </source>
</reference>
<name>A0A0S7BTV4_9CHLR</name>
<dbReference type="AlphaFoldDB" id="A0A0S7BTV4"/>
<dbReference type="GO" id="GO:0000166">
    <property type="term" value="F:nucleotide binding"/>
    <property type="evidence" value="ECO:0007669"/>
    <property type="project" value="InterPro"/>
</dbReference>
<dbReference type="Pfam" id="PF22725">
    <property type="entry name" value="GFO_IDH_MocA_C3"/>
    <property type="match status" value="1"/>
</dbReference>
<accession>A0A0S7BTV4</accession>
<dbReference type="InterPro" id="IPR055170">
    <property type="entry name" value="GFO_IDH_MocA-like_dom"/>
</dbReference>
<evidence type="ECO:0000313" key="4">
    <source>
        <dbReference type="Proteomes" id="UP000053370"/>
    </source>
</evidence>
<proteinExistence type="predicted"/>
<keyword evidence="4" id="KW-1185">Reference proteome</keyword>
<feature type="domain" description="GFO/IDH/MocA-like oxidoreductase" evidence="2">
    <location>
        <begin position="130"/>
        <end position="256"/>
    </location>
</feature>
<dbReference type="InterPro" id="IPR051450">
    <property type="entry name" value="Gfo/Idh/MocA_Oxidoreductases"/>
</dbReference>
<dbReference type="PATRIC" id="fig|1678840.3.peg.1363"/>
<dbReference type="EMBL" id="DF968181">
    <property type="protein sequence ID" value="GAP40169.1"/>
    <property type="molecule type" value="Genomic_DNA"/>
</dbReference>
<dbReference type="PANTHER" id="PTHR43377:SF1">
    <property type="entry name" value="BILIVERDIN REDUCTASE A"/>
    <property type="match status" value="1"/>
</dbReference>
<dbReference type="InterPro" id="IPR000683">
    <property type="entry name" value="Gfo/Idh/MocA-like_OxRdtase_N"/>
</dbReference>